<evidence type="ECO:0000313" key="6">
    <source>
        <dbReference type="Proteomes" id="UP001177023"/>
    </source>
</evidence>
<dbReference type="SMART" id="SM00631">
    <property type="entry name" value="Zn_pept"/>
    <property type="match status" value="1"/>
</dbReference>
<dbReference type="PANTHER" id="PTHR11705">
    <property type="entry name" value="PROTEASE FAMILY M14 CARBOXYPEPTIDASE A,B"/>
    <property type="match status" value="1"/>
</dbReference>
<sequence length="421" mass="46864">MVFALPIPLKNVNFPPSLLGLAFFPGVPFGPPGDSFDFLSGVFDKVDLYGFGDYHSYETILKYLDDVANAYPAIARTFIAGTSAEGRPIKGIKIGNPINSATKRSVWIDGGIHAREWAAVHTVLWFVNQLISTYETDSETRQFVDGLQFYLLPVVNPDGYEFSRDDITPMHRLWRKNRGGIRCKLDRWFRERCCGGVDLNRNFDFHWAESGSSTDRCSEVYQGDTAFSEPESRAVRDMLLSPELKGRTDAFITLHTYAQMWIHPYSNQVRTYPEDVQDLREVGLNGVAALERDYGTAYRFGTGADILYPSSGGSDDWAKGVAGVKYVYLLELRPADEVWDGFLLDPRQLIPTGKETWDGIKPHNSALTDRRGVPLGYREIPMFAGSLQSTCDATAREAAVSADGAACVSFLMLVPSGSESK</sequence>
<reference evidence="5" key="1">
    <citation type="submission" date="2023-06" db="EMBL/GenBank/DDBJ databases">
        <authorList>
            <person name="Delattre M."/>
        </authorList>
    </citation>
    <scope>NUCLEOTIDE SEQUENCE</scope>
    <source>
        <strain evidence="5">AF72</strain>
    </source>
</reference>
<evidence type="ECO:0000259" key="4">
    <source>
        <dbReference type="PROSITE" id="PS52035"/>
    </source>
</evidence>
<protein>
    <recommendedName>
        <fullName evidence="4">Peptidase M14 domain-containing protein</fullName>
    </recommendedName>
</protein>
<dbReference type="PANTHER" id="PTHR11705:SF54">
    <property type="entry name" value="SHKT DOMAIN-CONTAINING PROTEIN"/>
    <property type="match status" value="1"/>
</dbReference>
<dbReference type="InterPro" id="IPR000834">
    <property type="entry name" value="Peptidase_M14"/>
</dbReference>
<dbReference type="PROSITE" id="PS52035">
    <property type="entry name" value="PEPTIDASE_M14"/>
    <property type="match status" value="1"/>
</dbReference>
<comment type="caution">
    <text evidence="5">The sequence shown here is derived from an EMBL/GenBank/DDBJ whole genome shotgun (WGS) entry which is preliminary data.</text>
</comment>
<proteinExistence type="inferred from homology"/>
<name>A0AA36CRN6_9BILA</name>
<dbReference type="FunFam" id="3.40.630.10:FF:000070">
    <property type="entry name" value="Putative carboxypeptidase suro-1"/>
    <property type="match status" value="1"/>
</dbReference>
<dbReference type="Proteomes" id="UP001177023">
    <property type="component" value="Unassembled WGS sequence"/>
</dbReference>
<evidence type="ECO:0000313" key="5">
    <source>
        <dbReference type="EMBL" id="CAJ0574060.1"/>
    </source>
</evidence>
<dbReference type="Pfam" id="PF00246">
    <property type="entry name" value="Peptidase_M14"/>
    <property type="match status" value="1"/>
</dbReference>
<accession>A0AA36CRN6</accession>
<evidence type="ECO:0000256" key="1">
    <source>
        <dbReference type="ARBA" id="ARBA00001947"/>
    </source>
</evidence>
<dbReference type="EMBL" id="CATQJA010002626">
    <property type="protein sequence ID" value="CAJ0574060.1"/>
    <property type="molecule type" value="Genomic_DNA"/>
</dbReference>
<dbReference type="PRINTS" id="PR00765">
    <property type="entry name" value="CRBOXYPTASEA"/>
</dbReference>
<feature type="domain" description="Peptidase M14" evidence="4">
    <location>
        <begin position="53"/>
        <end position="367"/>
    </location>
</feature>
<gene>
    <name evidence="5" type="ORF">MSPICULIGERA_LOCUS12401</name>
</gene>
<feature type="non-terminal residue" evidence="5">
    <location>
        <position position="421"/>
    </location>
</feature>
<dbReference type="SUPFAM" id="SSF53187">
    <property type="entry name" value="Zn-dependent exopeptidases"/>
    <property type="match status" value="1"/>
</dbReference>
<dbReference type="GO" id="GO:0005615">
    <property type="term" value="C:extracellular space"/>
    <property type="evidence" value="ECO:0007669"/>
    <property type="project" value="TreeGrafter"/>
</dbReference>
<dbReference type="GO" id="GO:0004181">
    <property type="term" value="F:metallocarboxypeptidase activity"/>
    <property type="evidence" value="ECO:0007669"/>
    <property type="project" value="InterPro"/>
</dbReference>
<feature type="active site" description="Proton donor/acceptor" evidence="3">
    <location>
        <position position="331"/>
    </location>
</feature>
<organism evidence="5 6">
    <name type="scientific">Mesorhabditis spiculigera</name>
    <dbReference type="NCBI Taxonomy" id="96644"/>
    <lineage>
        <taxon>Eukaryota</taxon>
        <taxon>Metazoa</taxon>
        <taxon>Ecdysozoa</taxon>
        <taxon>Nematoda</taxon>
        <taxon>Chromadorea</taxon>
        <taxon>Rhabditida</taxon>
        <taxon>Rhabditina</taxon>
        <taxon>Rhabditomorpha</taxon>
        <taxon>Rhabditoidea</taxon>
        <taxon>Rhabditidae</taxon>
        <taxon>Mesorhabditinae</taxon>
        <taxon>Mesorhabditis</taxon>
    </lineage>
</organism>
<comment type="cofactor">
    <cofactor evidence="1">
        <name>Zn(2+)</name>
        <dbReference type="ChEBI" id="CHEBI:29105"/>
    </cofactor>
</comment>
<dbReference type="AlphaFoldDB" id="A0AA36CRN6"/>
<dbReference type="GO" id="GO:0008270">
    <property type="term" value="F:zinc ion binding"/>
    <property type="evidence" value="ECO:0007669"/>
    <property type="project" value="InterPro"/>
</dbReference>
<dbReference type="CDD" id="cd03860">
    <property type="entry name" value="M14_CP_A-B_like"/>
    <property type="match status" value="1"/>
</dbReference>
<dbReference type="GO" id="GO:0006508">
    <property type="term" value="P:proteolysis"/>
    <property type="evidence" value="ECO:0007669"/>
    <property type="project" value="InterPro"/>
</dbReference>
<keyword evidence="6" id="KW-1185">Reference proteome</keyword>
<comment type="similarity">
    <text evidence="2 3">Belongs to the peptidase M14 family.</text>
</comment>
<dbReference type="Gene3D" id="3.40.630.10">
    <property type="entry name" value="Zn peptidases"/>
    <property type="match status" value="1"/>
</dbReference>
<evidence type="ECO:0000256" key="2">
    <source>
        <dbReference type="ARBA" id="ARBA00005988"/>
    </source>
</evidence>
<evidence type="ECO:0000256" key="3">
    <source>
        <dbReference type="PROSITE-ProRule" id="PRU01379"/>
    </source>
</evidence>